<dbReference type="SUPFAM" id="SSF54427">
    <property type="entry name" value="NTF2-like"/>
    <property type="match status" value="1"/>
</dbReference>
<evidence type="ECO:0000259" key="1">
    <source>
        <dbReference type="Pfam" id="PF12680"/>
    </source>
</evidence>
<evidence type="ECO:0000313" key="2">
    <source>
        <dbReference type="EMBL" id="WEG08924.1"/>
    </source>
</evidence>
<dbReference type="Proteomes" id="UP001214553">
    <property type="component" value="Chromosome"/>
</dbReference>
<dbReference type="InterPro" id="IPR037401">
    <property type="entry name" value="SnoaL-like"/>
</dbReference>
<dbReference type="InterPro" id="IPR032710">
    <property type="entry name" value="NTF2-like_dom_sf"/>
</dbReference>
<evidence type="ECO:0000313" key="3">
    <source>
        <dbReference type="Proteomes" id="UP001214553"/>
    </source>
</evidence>
<dbReference type="Gene3D" id="3.10.450.50">
    <property type="match status" value="1"/>
</dbReference>
<gene>
    <name evidence="2" type="ORF">PU630_17045</name>
</gene>
<dbReference type="RefSeq" id="WP_275278251.1">
    <property type="nucleotide sequence ID" value="NZ_CP119108.1"/>
</dbReference>
<reference evidence="2 3" key="1">
    <citation type="submission" date="2023-03" db="EMBL/GenBank/DDBJ databases">
        <title>Genome sequence of Microbacterium sp. KACC 23027.</title>
        <authorList>
            <person name="Kim S."/>
            <person name="Heo J."/>
            <person name="Kwon S.-W."/>
        </authorList>
    </citation>
    <scope>NUCLEOTIDE SEQUENCE [LARGE SCALE GENOMIC DNA]</scope>
    <source>
        <strain evidence="2 3">KACC 23027</strain>
    </source>
</reference>
<sequence>MTTEMTRRAVTTYFEAWRERDFERLRSVLAPGVTFAGPLGTADGIDECVAGLRGMAETVMRDLVLRARVVDGADAITWFDLVTDVADPVPTANWSHIEDGLITRIRATFDPRTLVG</sequence>
<protein>
    <submittedName>
        <fullName evidence="2">Nuclear transport factor 2 family protein</fullName>
    </submittedName>
</protein>
<feature type="domain" description="SnoaL-like" evidence="1">
    <location>
        <begin position="10"/>
        <end position="105"/>
    </location>
</feature>
<name>A0ABY8BXM2_9MICO</name>
<proteinExistence type="predicted"/>
<dbReference type="Pfam" id="PF12680">
    <property type="entry name" value="SnoaL_2"/>
    <property type="match status" value="1"/>
</dbReference>
<accession>A0ABY8BXM2</accession>
<keyword evidence="3" id="KW-1185">Reference proteome</keyword>
<organism evidence="2 3">
    <name type="scientific">Microbacterium horticulturae</name>
    <dbReference type="NCBI Taxonomy" id="3028316"/>
    <lineage>
        <taxon>Bacteria</taxon>
        <taxon>Bacillati</taxon>
        <taxon>Actinomycetota</taxon>
        <taxon>Actinomycetes</taxon>
        <taxon>Micrococcales</taxon>
        <taxon>Microbacteriaceae</taxon>
        <taxon>Microbacterium</taxon>
    </lineage>
</organism>
<dbReference type="EMBL" id="CP119108">
    <property type="protein sequence ID" value="WEG08924.1"/>
    <property type="molecule type" value="Genomic_DNA"/>
</dbReference>